<reference evidence="2" key="1">
    <citation type="submission" date="2022-07" db="EMBL/GenBank/DDBJ databases">
        <title>Phylogenomic reconstructions and comparative analyses of Kickxellomycotina fungi.</title>
        <authorList>
            <person name="Reynolds N.K."/>
            <person name="Stajich J.E."/>
            <person name="Barry K."/>
            <person name="Grigoriev I.V."/>
            <person name="Crous P."/>
            <person name="Smith M.E."/>
        </authorList>
    </citation>
    <scope>NUCLEOTIDE SEQUENCE</scope>
    <source>
        <strain evidence="2">RSA 1196</strain>
    </source>
</reference>
<evidence type="ECO:0000256" key="1">
    <source>
        <dbReference type="SAM" id="MobiDB-lite"/>
    </source>
</evidence>
<protein>
    <submittedName>
        <fullName evidence="2">Uncharacterized protein</fullName>
    </submittedName>
</protein>
<comment type="caution">
    <text evidence="2">The sequence shown here is derived from an EMBL/GenBank/DDBJ whole genome shotgun (WGS) entry which is preliminary data.</text>
</comment>
<feature type="compositionally biased region" description="Acidic residues" evidence="1">
    <location>
        <begin position="1241"/>
        <end position="1251"/>
    </location>
</feature>
<dbReference type="Proteomes" id="UP001150925">
    <property type="component" value="Unassembled WGS sequence"/>
</dbReference>
<dbReference type="EMBL" id="JANBPY010000167">
    <property type="protein sequence ID" value="KAJ1968540.1"/>
    <property type="molecule type" value="Genomic_DNA"/>
</dbReference>
<feature type="compositionally biased region" description="Polar residues" evidence="1">
    <location>
        <begin position="1230"/>
        <end position="1240"/>
    </location>
</feature>
<feature type="compositionally biased region" description="Pro residues" evidence="1">
    <location>
        <begin position="62"/>
        <end position="77"/>
    </location>
</feature>
<feature type="compositionally biased region" description="Polar residues" evidence="1">
    <location>
        <begin position="1282"/>
        <end position="1300"/>
    </location>
</feature>
<feature type="compositionally biased region" description="Low complexity" evidence="1">
    <location>
        <begin position="317"/>
        <end position="331"/>
    </location>
</feature>
<feature type="region of interest" description="Disordered" evidence="1">
    <location>
        <begin position="1"/>
        <end position="149"/>
    </location>
</feature>
<gene>
    <name evidence="2" type="ORF">IWQ62_001189</name>
</gene>
<feature type="compositionally biased region" description="Basic and acidic residues" evidence="1">
    <location>
        <begin position="286"/>
        <end position="313"/>
    </location>
</feature>
<feature type="region of interest" description="Disordered" evidence="1">
    <location>
        <begin position="1214"/>
        <end position="1308"/>
    </location>
</feature>
<feature type="compositionally biased region" description="Polar residues" evidence="1">
    <location>
        <begin position="1257"/>
        <end position="1274"/>
    </location>
</feature>
<feature type="region of interest" description="Disordered" evidence="1">
    <location>
        <begin position="1094"/>
        <end position="1152"/>
    </location>
</feature>
<feature type="region of interest" description="Disordered" evidence="1">
    <location>
        <begin position="348"/>
        <end position="704"/>
    </location>
</feature>
<feature type="region of interest" description="Disordered" evidence="1">
    <location>
        <begin position="717"/>
        <end position="767"/>
    </location>
</feature>
<feature type="compositionally biased region" description="Polar residues" evidence="1">
    <location>
        <begin position="537"/>
        <end position="549"/>
    </location>
</feature>
<organism evidence="2 3">
    <name type="scientific">Dispira parvispora</name>
    <dbReference type="NCBI Taxonomy" id="1520584"/>
    <lineage>
        <taxon>Eukaryota</taxon>
        <taxon>Fungi</taxon>
        <taxon>Fungi incertae sedis</taxon>
        <taxon>Zoopagomycota</taxon>
        <taxon>Kickxellomycotina</taxon>
        <taxon>Dimargaritomycetes</taxon>
        <taxon>Dimargaritales</taxon>
        <taxon>Dimargaritaceae</taxon>
        <taxon>Dispira</taxon>
    </lineage>
</organism>
<feature type="region of interest" description="Disordered" evidence="1">
    <location>
        <begin position="269"/>
        <end position="331"/>
    </location>
</feature>
<feature type="region of interest" description="Disordered" evidence="1">
    <location>
        <begin position="831"/>
        <end position="985"/>
    </location>
</feature>
<feature type="compositionally biased region" description="Basic residues" evidence="1">
    <location>
        <begin position="406"/>
        <end position="420"/>
    </location>
</feature>
<name>A0A9W8AT59_9FUNG</name>
<keyword evidence="3" id="KW-1185">Reference proteome</keyword>
<dbReference type="OrthoDB" id="5600249at2759"/>
<feature type="compositionally biased region" description="Polar residues" evidence="1">
    <location>
        <begin position="876"/>
        <end position="885"/>
    </location>
</feature>
<feature type="compositionally biased region" description="Low complexity" evidence="1">
    <location>
        <begin position="917"/>
        <end position="934"/>
    </location>
</feature>
<accession>A0A9W8AT59</accession>
<feature type="compositionally biased region" description="Basic and acidic residues" evidence="1">
    <location>
        <begin position="944"/>
        <end position="953"/>
    </location>
</feature>
<sequence length="1308" mass="140053">MGASPTTDNRRQSVSNVSQFGTRSPTIPFPHPPGYRPGDHSSPAGASGPGGVIPFPRMYPNYPSPSGPGHPVSPHPPGGMVTGSHYSGHPRPPQGYPRGHESVGYHHSGSVSSPHVPPPYMHPVSGGPPNHSPGRPIHPPFAAGISGGHPMAHMGHPPPQMMSSLSHQNPGPPMSNSGLTDHWTDAEVDEILNYIKNNFQHWQQSKAVSYRRCREQLPNRTEKQIKNKVEKLISKYHKLCQWRATTTDPESSVRNWKWYTKLHDVFHSLDSTKGGNKGNRSGAAAGDKDRKGVNDPKGSEKLRKGETGGELTRRHTTSSARPLTRARAARLASPSITAASSSLLALASGGNGSAQKDTDGGYPTAPLPGQSSLHPGYHPYDSENCPPLALPPITAFPRPPSDPHTARLRSSHHQATRLRSHSASVVGDHHSAFRPRHHDRDGFNSGGSTQSHTPSPLSPYPPRPHGIYAPPPPAAMMSGMRPHGHTFVPQSPTVTPAMNHRDEHSNAPTGHLPATAQNVAHQDDSHRPRRMSMPMPFSSQRGPPNTATGSHVRPSLNADGVPTDSSGNPLPTTPQHSQRVSLSFFSDDTDSYYATQGPSRSGPAPPYGSAGGGGPIPFPMTPGRYSTYTQGQYPLRTRAPPTGHHHRHRHSVYEMQTPHSAGLPQTLHSPAFSRGPKQPHFGPSSGNAEAGPSSTTMELDPPTKRRKSFYDQARPVLPAADKSSERGDPSVGPTSRLGGVDMATTMSTPESGSGHPPPLDASAEGTSVSFPGDLSKLRWGPRFSALTDQSLGEKRKRVISRGGPENLQRVMHDIHTSVSVGQPSDLRVRLEEDKSLSESPQGHFQTGPPPAQGLLSSAQPSAKRLAIRRRAATVSDVRSANSRNALTHHPVTRSNLALAEAEGSRHYSQDAGDVNEPLRGSSPLTSLTSTPNSSRARSPAAHPPLDHKQHDSGPEYYPQGHHLTMSPTKRNLHRGETGPEDELSAKSRHYGVDSICTTAYCPHIQPFVSDLMDTVQELMNLKSQEIQLHQVLQQVLLKLKHHQLTDQTCDAYLPDTSVTYYDPSRSTSSSSMSLPSTVGDKMATDAVHMRVGPESNGGAIGHVTGENPPVVMTTDPSEDHTPYHPSSPSSHSTGQFSRRQSGSSANGHSASAMDVENHETLHAALALVKQQASRAGGALDNRVHFMDEDSAATPSMGSATTDKTLSTPTEHLKLEDDAGSNAGGPDHVATHSTSPETLGDSTEEPMEDNKEDDSMNKCRTSPEANVQFTNSNGQGLKEFCGDTNQGTTGKNLDSLGQSSPAGLEVIDS</sequence>
<feature type="compositionally biased region" description="Polar residues" evidence="1">
    <location>
        <begin position="563"/>
        <end position="596"/>
    </location>
</feature>
<feature type="compositionally biased region" description="Low complexity" evidence="1">
    <location>
        <begin position="105"/>
        <end position="114"/>
    </location>
</feature>
<feature type="compositionally biased region" description="Polar residues" evidence="1">
    <location>
        <begin position="684"/>
        <end position="697"/>
    </location>
</feature>
<evidence type="ECO:0000313" key="2">
    <source>
        <dbReference type="EMBL" id="KAJ1968540.1"/>
    </source>
</evidence>
<feature type="compositionally biased region" description="Low complexity" evidence="1">
    <location>
        <begin position="1141"/>
        <end position="1152"/>
    </location>
</feature>
<feature type="compositionally biased region" description="Polar residues" evidence="1">
    <location>
        <begin position="1"/>
        <end position="25"/>
    </location>
</feature>
<proteinExistence type="predicted"/>
<feature type="compositionally biased region" description="Pro residues" evidence="1">
    <location>
        <begin position="456"/>
        <end position="474"/>
    </location>
</feature>
<evidence type="ECO:0000313" key="3">
    <source>
        <dbReference type="Proteomes" id="UP001150925"/>
    </source>
</evidence>